<dbReference type="AlphaFoldDB" id="A0ABD1SLY6"/>
<proteinExistence type="predicted"/>
<organism evidence="1 2">
    <name type="scientific">Forsythia ovata</name>
    <dbReference type="NCBI Taxonomy" id="205694"/>
    <lineage>
        <taxon>Eukaryota</taxon>
        <taxon>Viridiplantae</taxon>
        <taxon>Streptophyta</taxon>
        <taxon>Embryophyta</taxon>
        <taxon>Tracheophyta</taxon>
        <taxon>Spermatophyta</taxon>
        <taxon>Magnoliopsida</taxon>
        <taxon>eudicotyledons</taxon>
        <taxon>Gunneridae</taxon>
        <taxon>Pentapetalae</taxon>
        <taxon>asterids</taxon>
        <taxon>lamiids</taxon>
        <taxon>Lamiales</taxon>
        <taxon>Oleaceae</taxon>
        <taxon>Forsythieae</taxon>
        <taxon>Forsythia</taxon>
    </lineage>
</organism>
<gene>
    <name evidence="1" type="ORF">Fot_35072</name>
</gene>
<reference evidence="2" key="1">
    <citation type="submission" date="2024-07" db="EMBL/GenBank/DDBJ databases">
        <title>Two chromosome-level genome assemblies of Korean endemic species Abeliophyllum distichum and Forsythia ovata (Oleaceae).</title>
        <authorList>
            <person name="Jang H."/>
        </authorList>
    </citation>
    <scope>NUCLEOTIDE SEQUENCE [LARGE SCALE GENOMIC DNA]</scope>
</reference>
<dbReference type="Proteomes" id="UP001604277">
    <property type="component" value="Unassembled WGS sequence"/>
</dbReference>
<comment type="caution">
    <text evidence="1">The sequence shown here is derived from an EMBL/GenBank/DDBJ whole genome shotgun (WGS) entry which is preliminary data.</text>
</comment>
<accession>A0ABD1SLY6</accession>
<evidence type="ECO:0000313" key="1">
    <source>
        <dbReference type="EMBL" id="KAL2501224.1"/>
    </source>
</evidence>
<protein>
    <submittedName>
        <fullName evidence="1">Uncharacterized protein</fullName>
    </submittedName>
</protein>
<keyword evidence="2" id="KW-1185">Reference proteome</keyword>
<dbReference type="EMBL" id="JBFOLJ010000010">
    <property type="protein sequence ID" value="KAL2501224.1"/>
    <property type="molecule type" value="Genomic_DNA"/>
</dbReference>
<evidence type="ECO:0000313" key="2">
    <source>
        <dbReference type="Proteomes" id="UP001604277"/>
    </source>
</evidence>
<sequence>MDGPHILGYDITNELFQTRRLPRRVSVIQALLDGGMQCGNYRPGVFVLCVSCSFAYKSEPVRVFLCRVFHAAVPTNQNPSSRKVVNRENHRRCGRVALVIHAPFLC</sequence>
<name>A0ABD1SLY6_9LAMI</name>